<reference evidence="3" key="2">
    <citation type="journal article" date="2016" name="Sci. Rep.">
        <title>Dictyocaulus viviparus genome, variome and transcriptome elucidate lungworm biology and support future intervention.</title>
        <authorList>
            <person name="McNulty S.N."/>
            <person name="Strube C."/>
            <person name="Rosa B.A."/>
            <person name="Martin J.C."/>
            <person name="Tyagi R."/>
            <person name="Choi Y.J."/>
            <person name="Wang Q."/>
            <person name="Hallsworth Pepin K."/>
            <person name="Zhang X."/>
            <person name="Ozersky P."/>
            <person name="Wilson R.K."/>
            <person name="Sternberg P.W."/>
            <person name="Gasser R.B."/>
            <person name="Mitreva M."/>
        </authorList>
    </citation>
    <scope>NUCLEOTIDE SEQUENCE [LARGE SCALE GENOMIC DNA]</scope>
    <source>
        <strain evidence="3">HannoverDv2000</strain>
    </source>
</reference>
<dbReference type="EMBL" id="KN716272">
    <property type="protein sequence ID" value="KJH48303.1"/>
    <property type="molecule type" value="Genomic_DNA"/>
</dbReference>
<sequence>MNLHGRDKLVLRPTVQFLTILRDLIVQQRIFATESLLPDDQYRVDSYGATDLNRHRFDDGFSYRKGLYEFERGVSPGPGQQVPASTSVLPNSNPPILNRFRQTTRRVISNGSDSCTHTRTRSMDRKQFGANDFACGGMAVIASRYTVQINAQPYSPEPVGDYTYVNFHDSLTGIASVTKDEKRIPKSILKNKQLDEMREKLQIERNGTSVDLEQRNGTTENFTRSNDVGNGGPVRSVIDRLRRHLSLEKSASPQAQSTILSERAPMAKSTPNSRSSQDRGDNSKKKRSLLSFTRRRTSEVHMGSDGKMIINGCDDTSNNKQSNSSFDKIKSLFRKSDVSNSSLISNNDCYSGRYTTAAMHDKLYSTNPSTNLSSSKDIYVPLYRRFPGSLQKYTSVPQKRYCELNEILGSTTRDSTLLMNRYSYTPGLTDQRRHYHDDHNIY</sequence>
<name>A0A0D8XUM1_DICVI</name>
<dbReference type="Proteomes" id="UP000053766">
    <property type="component" value="Unassembled WGS sequence"/>
</dbReference>
<reference evidence="2 3" key="1">
    <citation type="submission" date="2013-11" db="EMBL/GenBank/DDBJ databases">
        <title>Draft genome of the bovine lungworm Dictyocaulus viviparus.</title>
        <authorList>
            <person name="Mitreva M."/>
        </authorList>
    </citation>
    <scope>NUCLEOTIDE SEQUENCE [LARGE SCALE GENOMIC DNA]</scope>
    <source>
        <strain evidence="2 3">HannoverDv2000</strain>
    </source>
</reference>
<dbReference type="OrthoDB" id="193931at2759"/>
<evidence type="ECO:0000313" key="3">
    <source>
        <dbReference type="Proteomes" id="UP000053766"/>
    </source>
</evidence>
<protein>
    <submittedName>
        <fullName evidence="2">Uncharacterized protein</fullName>
    </submittedName>
</protein>
<evidence type="ECO:0000256" key="1">
    <source>
        <dbReference type="SAM" id="MobiDB-lite"/>
    </source>
</evidence>
<dbReference type="AlphaFoldDB" id="A0A0D8XUM1"/>
<feature type="compositionally biased region" description="Polar residues" evidence="1">
    <location>
        <begin position="205"/>
        <end position="228"/>
    </location>
</feature>
<dbReference type="STRING" id="29172.A0A0D8XUM1"/>
<keyword evidence="3" id="KW-1185">Reference proteome</keyword>
<feature type="region of interest" description="Disordered" evidence="1">
    <location>
        <begin position="200"/>
        <end position="234"/>
    </location>
</feature>
<accession>A0A0D8XUM1</accession>
<organism evidence="2 3">
    <name type="scientific">Dictyocaulus viviparus</name>
    <name type="common">Bovine lungworm</name>
    <dbReference type="NCBI Taxonomy" id="29172"/>
    <lineage>
        <taxon>Eukaryota</taxon>
        <taxon>Metazoa</taxon>
        <taxon>Ecdysozoa</taxon>
        <taxon>Nematoda</taxon>
        <taxon>Chromadorea</taxon>
        <taxon>Rhabditida</taxon>
        <taxon>Rhabditina</taxon>
        <taxon>Rhabditomorpha</taxon>
        <taxon>Strongyloidea</taxon>
        <taxon>Metastrongylidae</taxon>
        <taxon>Dictyocaulus</taxon>
    </lineage>
</organism>
<gene>
    <name evidence="2" type="ORF">DICVIV_05612</name>
</gene>
<proteinExistence type="predicted"/>
<feature type="compositionally biased region" description="Polar residues" evidence="1">
    <location>
        <begin position="249"/>
        <end position="260"/>
    </location>
</feature>
<evidence type="ECO:0000313" key="2">
    <source>
        <dbReference type="EMBL" id="KJH48303.1"/>
    </source>
</evidence>
<feature type="region of interest" description="Disordered" evidence="1">
    <location>
        <begin position="246"/>
        <end position="322"/>
    </location>
</feature>